<feature type="transmembrane region" description="Helical" evidence="2">
    <location>
        <begin position="52"/>
        <end position="74"/>
    </location>
</feature>
<evidence type="ECO:0000256" key="1">
    <source>
        <dbReference type="SAM" id="MobiDB-lite"/>
    </source>
</evidence>
<proteinExistence type="predicted"/>
<dbReference type="OrthoDB" id="1088292at2759"/>
<accession>A0A6J0MP48</accession>
<name>A0A6J0MP48_RAPSA</name>
<organism evidence="3 4">
    <name type="scientific">Raphanus sativus</name>
    <name type="common">Radish</name>
    <name type="synonym">Raphanus raphanistrum var. sativus</name>
    <dbReference type="NCBI Taxonomy" id="3726"/>
    <lineage>
        <taxon>Eukaryota</taxon>
        <taxon>Viridiplantae</taxon>
        <taxon>Streptophyta</taxon>
        <taxon>Embryophyta</taxon>
        <taxon>Tracheophyta</taxon>
        <taxon>Spermatophyta</taxon>
        <taxon>Magnoliopsida</taxon>
        <taxon>eudicotyledons</taxon>
        <taxon>Gunneridae</taxon>
        <taxon>Pentapetalae</taxon>
        <taxon>rosids</taxon>
        <taxon>malvids</taxon>
        <taxon>Brassicales</taxon>
        <taxon>Brassicaceae</taxon>
        <taxon>Brassiceae</taxon>
        <taxon>Raphanus</taxon>
    </lineage>
</organism>
<evidence type="ECO:0000313" key="3">
    <source>
        <dbReference type="Proteomes" id="UP000504610"/>
    </source>
</evidence>
<dbReference type="KEGG" id="rsz:108844511"/>
<keyword evidence="2" id="KW-0812">Transmembrane</keyword>
<protein>
    <submittedName>
        <fullName evidence="4">Uncharacterized protein LOC108844511</fullName>
    </submittedName>
</protein>
<dbReference type="Proteomes" id="UP000504610">
    <property type="component" value="Chromosome 1"/>
</dbReference>
<feature type="region of interest" description="Disordered" evidence="1">
    <location>
        <begin position="293"/>
        <end position="312"/>
    </location>
</feature>
<dbReference type="GeneID" id="108844511"/>
<dbReference type="PANTHER" id="PTHR33640:SF20">
    <property type="entry name" value="TRANSMEMBRANE PROTEIN"/>
    <property type="match status" value="1"/>
</dbReference>
<evidence type="ECO:0000256" key="2">
    <source>
        <dbReference type="SAM" id="Phobius"/>
    </source>
</evidence>
<sequence length="312" mass="35763">MEEENDESTKRHDNTFSLHSIFVIVQVSAALAVAGYFGLEGFILWFDWFRLVLRNIFFIFIILNALIGSIYFTFRKATEIKKPSLYDEYITAVPSVVRSSPEQSTFAPMEVGDYGGGGGYYNNSSYYQESVQPFQAVEESSCYERVVTERMTSSEKKMKKKKKTRSTVEYHHERTVSERVMMQTTGGSCRSWQAMMDELSNEQFRTTIESFIMEKKKMMMYGWRQNGDPQLQNGVVDDQLQNGVPQLQNGGFHQWRNGFPQLQNGGFHQWQNGFPQLQNGGVQQWQNGFPQLEGQPDYDGTGGHGPYLAISN</sequence>
<dbReference type="AlphaFoldDB" id="A0A6J0MP48"/>
<feature type="transmembrane region" description="Helical" evidence="2">
    <location>
        <begin position="21"/>
        <end position="46"/>
    </location>
</feature>
<reference evidence="3" key="1">
    <citation type="journal article" date="2019" name="Database">
        <title>The radish genome database (RadishGD): an integrated information resource for radish genomics.</title>
        <authorList>
            <person name="Yu H.J."/>
            <person name="Baek S."/>
            <person name="Lee Y.J."/>
            <person name="Cho A."/>
            <person name="Mun J.H."/>
        </authorList>
    </citation>
    <scope>NUCLEOTIDE SEQUENCE [LARGE SCALE GENOMIC DNA]</scope>
    <source>
        <strain evidence="3">cv. WK10039</strain>
    </source>
</reference>
<keyword evidence="2" id="KW-1133">Transmembrane helix</keyword>
<dbReference type="RefSeq" id="XP_018473281.1">
    <property type="nucleotide sequence ID" value="XM_018617779.1"/>
</dbReference>
<keyword evidence="2" id="KW-0472">Membrane</keyword>
<evidence type="ECO:0000313" key="4">
    <source>
        <dbReference type="RefSeq" id="XP_018473281.1"/>
    </source>
</evidence>
<reference evidence="4" key="2">
    <citation type="submission" date="2025-08" db="UniProtKB">
        <authorList>
            <consortium name="RefSeq"/>
        </authorList>
    </citation>
    <scope>IDENTIFICATION</scope>
    <source>
        <tissue evidence="4">Leaf</tissue>
    </source>
</reference>
<keyword evidence="3" id="KW-1185">Reference proteome</keyword>
<gene>
    <name evidence="4" type="primary">LOC108844511</name>
</gene>
<dbReference type="PANTHER" id="PTHR33640">
    <property type="entry name" value="TRANSMEMBRANE PROTEIN"/>
    <property type="match status" value="1"/>
</dbReference>